<sequence>MDRIEKLQLFKRFIRTEHSSDQFSVNVNDAPKIKLRCGRAAPKLGCIFLAQGFVGLCKVSVVLSVVIHACGTRQTEAGSTLALTPHITSSPRTGSDVPLSHDRKKTMRQMLKKSYSRETTALSILINLTRLNL</sequence>
<protein>
    <submittedName>
        <fullName evidence="1">Uncharacterized protein</fullName>
    </submittedName>
</protein>
<proteinExistence type="predicted"/>
<dbReference type="AlphaFoldDB" id="A0A0X3NMF3"/>
<dbReference type="EMBL" id="GEEE01022034">
    <property type="protein sequence ID" value="JAP41191.1"/>
    <property type="molecule type" value="Transcribed_RNA"/>
</dbReference>
<name>A0A0X3NMF3_SCHSO</name>
<organism evidence="1">
    <name type="scientific">Schistocephalus solidus</name>
    <name type="common">Tapeworm</name>
    <dbReference type="NCBI Taxonomy" id="70667"/>
    <lineage>
        <taxon>Eukaryota</taxon>
        <taxon>Metazoa</taxon>
        <taxon>Spiralia</taxon>
        <taxon>Lophotrochozoa</taxon>
        <taxon>Platyhelminthes</taxon>
        <taxon>Cestoda</taxon>
        <taxon>Eucestoda</taxon>
        <taxon>Diphyllobothriidea</taxon>
        <taxon>Diphyllobothriidae</taxon>
        <taxon>Schistocephalus</taxon>
    </lineage>
</organism>
<accession>A0A0X3NMF3</accession>
<reference evidence="1" key="1">
    <citation type="submission" date="2016-01" db="EMBL/GenBank/DDBJ databases">
        <title>Reference transcriptome for the parasite Schistocephalus solidus: insights into the molecular evolution of parasitism.</title>
        <authorList>
            <person name="Hebert F.O."/>
            <person name="Grambauer S."/>
            <person name="Barber I."/>
            <person name="Landry C.R."/>
            <person name="Aubin-Horth N."/>
        </authorList>
    </citation>
    <scope>NUCLEOTIDE SEQUENCE</scope>
</reference>
<evidence type="ECO:0000313" key="1">
    <source>
        <dbReference type="EMBL" id="JAP41191.1"/>
    </source>
</evidence>
<gene>
    <name evidence="1" type="ORF">TR153423</name>
</gene>